<dbReference type="HAMAP" id="MF_01187">
    <property type="entry name" value="UPF0434"/>
    <property type="match status" value="1"/>
</dbReference>
<dbReference type="STRING" id="56780.SYN_00137"/>
<evidence type="ECO:0000313" key="2">
    <source>
        <dbReference type="EMBL" id="ABC76742.1"/>
    </source>
</evidence>
<dbReference type="PANTHER" id="PTHR33505:SF4">
    <property type="entry name" value="PROTEIN PREY, MITOCHONDRIAL"/>
    <property type="match status" value="1"/>
</dbReference>
<gene>
    <name evidence="2" type="ORF">SYN_00137</name>
</gene>
<dbReference type="GO" id="GO:0005829">
    <property type="term" value="C:cytosol"/>
    <property type="evidence" value="ECO:0007669"/>
    <property type="project" value="TreeGrafter"/>
</dbReference>
<organism evidence="2 3">
    <name type="scientific">Syntrophus aciditrophicus (strain SB)</name>
    <dbReference type="NCBI Taxonomy" id="56780"/>
    <lineage>
        <taxon>Bacteria</taxon>
        <taxon>Pseudomonadati</taxon>
        <taxon>Thermodesulfobacteriota</taxon>
        <taxon>Syntrophia</taxon>
        <taxon>Syntrophales</taxon>
        <taxon>Syntrophaceae</taxon>
        <taxon>Syntrophus</taxon>
    </lineage>
</organism>
<dbReference type="FunCoup" id="Q2LRN1">
    <property type="interactions" value="147"/>
</dbReference>
<keyword evidence="3" id="KW-1185">Reference proteome</keyword>
<dbReference type="Pfam" id="PF03966">
    <property type="entry name" value="Trm112p"/>
    <property type="match status" value="1"/>
</dbReference>
<accession>Q2LRN1</accession>
<protein>
    <recommendedName>
        <fullName evidence="1">UPF0434 protein SYN_00137</fullName>
    </recommendedName>
</protein>
<dbReference type="PANTHER" id="PTHR33505">
    <property type="entry name" value="ZGC:162634"/>
    <property type="match status" value="1"/>
</dbReference>
<dbReference type="HOGENOM" id="CLU_155659_4_2_7"/>
<evidence type="ECO:0000313" key="3">
    <source>
        <dbReference type="Proteomes" id="UP000001933"/>
    </source>
</evidence>
<dbReference type="Proteomes" id="UP000001933">
    <property type="component" value="Chromosome"/>
</dbReference>
<dbReference type="Gene3D" id="2.20.25.10">
    <property type="match status" value="1"/>
</dbReference>
<name>Q2LRN1_SYNAS</name>
<dbReference type="InParanoid" id="Q2LRN1"/>
<dbReference type="InterPro" id="IPR005651">
    <property type="entry name" value="Trm112-like"/>
</dbReference>
<dbReference type="SUPFAM" id="SSF158997">
    <property type="entry name" value="Trm112p-like"/>
    <property type="match status" value="1"/>
</dbReference>
<comment type="similarity">
    <text evidence="1">Belongs to the UPF0434 family.</text>
</comment>
<reference evidence="2 3" key="1">
    <citation type="journal article" date="2007" name="Proc. Natl. Acad. Sci. U.S.A.">
        <title>The genome of Syntrophus aciditrophicus: life at the thermodynamic limit of microbial growth.</title>
        <authorList>
            <person name="McInerney M.J."/>
            <person name="Rohlin L."/>
            <person name="Mouttaki H."/>
            <person name="Kim U."/>
            <person name="Krupp R.S."/>
            <person name="Rios-Hernandez L."/>
            <person name="Sieber J."/>
            <person name="Struchtemeyer C.G."/>
            <person name="Bhattacharyya A."/>
            <person name="Campbell J.W."/>
            <person name="Gunsalus R.P."/>
        </authorList>
    </citation>
    <scope>NUCLEOTIDE SEQUENCE [LARGE SCALE GENOMIC DNA]</scope>
    <source>
        <strain evidence="2 3">SB</strain>
    </source>
</reference>
<proteinExistence type="inferred from homology"/>
<dbReference type="RefSeq" id="WP_011416775.1">
    <property type="nucleotide sequence ID" value="NC_007759.1"/>
</dbReference>
<dbReference type="OrthoDB" id="9812205at2"/>
<dbReference type="eggNOG" id="COG2835">
    <property type="taxonomic scope" value="Bacteria"/>
</dbReference>
<dbReference type="KEGG" id="sat:SYN_00137"/>
<sequence length="67" mass="7622">MPIRKELLDILVCPQCRGKLDLIEKEKALTCTGCRLLYEIRNGIPVMLTDQAVTQDNDQPRSTPRLP</sequence>
<dbReference type="AlphaFoldDB" id="Q2LRN1"/>
<dbReference type="EMBL" id="CP000252">
    <property type="protein sequence ID" value="ABC76742.1"/>
    <property type="molecule type" value="Genomic_DNA"/>
</dbReference>
<evidence type="ECO:0000256" key="1">
    <source>
        <dbReference type="HAMAP-Rule" id="MF_01187"/>
    </source>
</evidence>